<sequence>MFSKIRTSPPIAPRSRPADPPGIPHRALAADGAAARKSARGGFIYLACPWTDKGGGMFKVADYLIQAQAPRQATGAAQLRPLDTRGSRGAVFSIWVCMGALVRLVRGRGQGLRGVHVNMAERLSLLRKSLVLIVCRMLGIPSVLHLHAAQLHHFYRRLPTALQAPLRWVFSLPACVVVLGESARGFVVDELKVAPDKVEIVINGVPRPTAARREPGPGRRQQLLFLGSDWQRKGLFDLLPALARAGLGPAQVELVIAGHGDIEACRRKARACGVEALLRFEGWADQAKAAALLAQADALVLPSHDEGLPLVILEALANGVAVVCTPVGEIASVLTDGVDACFVTPGDIGSIADGLCRVLRDEAFRLRLERRGRQLHEQQFSIGRFFARIAQIHRRHFGVSAAPGKGSRP</sequence>
<dbReference type="GO" id="GO:0016757">
    <property type="term" value="F:glycosyltransferase activity"/>
    <property type="evidence" value="ECO:0007669"/>
    <property type="project" value="UniProtKB-KW"/>
</dbReference>
<proteinExistence type="predicted"/>
<reference evidence="4 5" key="1">
    <citation type="submission" date="2020-01" db="EMBL/GenBank/DDBJ databases">
        <title>Genome sequencing of strain KACC 21265.</title>
        <authorList>
            <person name="Heo J."/>
            <person name="Kim S.-J."/>
            <person name="Kim J.-S."/>
            <person name="Hong S.-B."/>
            <person name="Kwon S.-W."/>
        </authorList>
    </citation>
    <scope>NUCLEOTIDE SEQUENCE [LARGE SCALE GENOMIC DNA]</scope>
    <source>
        <strain evidence="4 5">KACC 21265</strain>
    </source>
</reference>
<dbReference type="Gene3D" id="3.40.50.2000">
    <property type="entry name" value="Glycogen Phosphorylase B"/>
    <property type="match status" value="2"/>
</dbReference>
<dbReference type="EMBL" id="CP047650">
    <property type="protein sequence ID" value="QHI98447.1"/>
    <property type="molecule type" value="Genomic_DNA"/>
</dbReference>
<keyword evidence="1" id="KW-0328">Glycosyltransferase</keyword>
<dbReference type="AlphaFoldDB" id="A0A857J465"/>
<evidence type="ECO:0000256" key="2">
    <source>
        <dbReference type="ARBA" id="ARBA00022679"/>
    </source>
</evidence>
<dbReference type="Proteomes" id="UP000464787">
    <property type="component" value="Chromosome"/>
</dbReference>
<keyword evidence="2 4" id="KW-0808">Transferase</keyword>
<dbReference type="RefSeq" id="WP_160551964.1">
    <property type="nucleotide sequence ID" value="NZ_CP047650.1"/>
</dbReference>
<dbReference type="SUPFAM" id="SSF53756">
    <property type="entry name" value="UDP-Glycosyltransferase/glycogen phosphorylase"/>
    <property type="match status" value="1"/>
</dbReference>
<organism evidence="4 5">
    <name type="scientific">Xylophilus rhododendri</name>
    <dbReference type="NCBI Taxonomy" id="2697032"/>
    <lineage>
        <taxon>Bacteria</taxon>
        <taxon>Pseudomonadati</taxon>
        <taxon>Pseudomonadota</taxon>
        <taxon>Betaproteobacteria</taxon>
        <taxon>Burkholderiales</taxon>
        <taxon>Xylophilus</taxon>
    </lineage>
</organism>
<dbReference type="KEGG" id="xyk:GT347_10840"/>
<evidence type="ECO:0000256" key="1">
    <source>
        <dbReference type="ARBA" id="ARBA00022676"/>
    </source>
</evidence>
<dbReference type="PANTHER" id="PTHR12526">
    <property type="entry name" value="GLYCOSYLTRANSFERASE"/>
    <property type="match status" value="1"/>
</dbReference>
<feature type="region of interest" description="Disordered" evidence="3">
    <location>
        <begin position="1"/>
        <end position="23"/>
    </location>
</feature>
<accession>A0A857J465</accession>
<dbReference type="PANTHER" id="PTHR12526:SF510">
    <property type="entry name" value="D-INOSITOL 3-PHOSPHATE GLYCOSYLTRANSFERASE"/>
    <property type="match status" value="1"/>
</dbReference>
<dbReference type="CDD" id="cd03801">
    <property type="entry name" value="GT4_PimA-like"/>
    <property type="match status" value="1"/>
</dbReference>
<evidence type="ECO:0000313" key="5">
    <source>
        <dbReference type="Proteomes" id="UP000464787"/>
    </source>
</evidence>
<gene>
    <name evidence="4" type="ORF">GT347_10840</name>
</gene>
<evidence type="ECO:0000313" key="4">
    <source>
        <dbReference type="EMBL" id="QHI98447.1"/>
    </source>
</evidence>
<dbReference type="Pfam" id="PF13692">
    <property type="entry name" value="Glyco_trans_1_4"/>
    <property type="match status" value="1"/>
</dbReference>
<name>A0A857J465_9BURK</name>
<protein>
    <submittedName>
        <fullName evidence="4">Glycosyltransferase</fullName>
    </submittedName>
</protein>
<evidence type="ECO:0000256" key="3">
    <source>
        <dbReference type="SAM" id="MobiDB-lite"/>
    </source>
</evidence>
<keyword evidence="5" id="KW-1185">Reference proteome</keyword>